<dbReference type="SUPFAM" id="SSF46689">
    <property type="entry name" value="Homeodomain-like"/>
    <property type="match status" value="1"/>
</dbReference>
<keyword evidence="3" id="KW-0804">Transcription</keyword>
<dbReference type="PANTHER" id="PTHR30055:SF238">
    <property type="entry name" value="MYCOFACTOCIN BIOSYNTHESIS TRANSCRIPTIONAL REGULATOR MFTR-RELATED"/>
    <property type="match status" value="1"/>
</dbReference>
<dbReference type="Gene3D" id="1.10.10.60">
    <property type="entry name" value="Homeodomain-like"/>
    <property type="match status" value="1"/>
</dbReference>
<dbReference type="PROSITE" id="PS50977">
    <property type="entry name" value="HTH_TETR_2"/>
    <property type="match status" value="1"/>
</dbReference>
<evidence type="ECO:0000259" key="5">
    <source>
        <dbReference type="PROSITE" id="PS50977"/>
    </source>
</evidence>
<keyword evidence="7" id="KW-1185">Reference proteome</keyword>
<evidence type="ECO:0000313" key="6">
    <source>
        <dbReference type="EMBL" id="MBP2367671.1"/>
    </source>
</evidence>
<dbReference type="Gene3D" id="1.10.357.10">
    <property type="entry name" value="Tetracycline Repressor, domain 2"/>
    <property type="match status" value="1"/>
</dbReference>
<evidence type="ECO:0000256" key="3">
    <source>
        <dbReference type="ARBA" id="ARBA00023163"/>
    </source>
</evidence>
<evidence type="ECO:0000256" key="2">
    <source>
        <dbReference type="ARBA" id="ARBA00023125"/>
    </source>
</evidence>
<name>A0ABS4VUS8_9PSEU</name>
<sequence length="166" mass="17981">MTVEQIATRADVGLRTFFNYFPSKEDAILASTVPGLETLIAEVSTRPVGEPVLVALREAVMRVMQHRDAAGRDRLLALRVVRDSPLLAPRQMAMHSTYEKALADAISARVDPGAPPIYPALCAAAALAALRVVLHRWLDSGDAPSPELLRQEVTDAFALLADGLDR</sequence>
<keyword evidence="2 4" id="KW-0238">DNA-binding</keyword>
<proteinExistence type="predicted"/>
<dbReference type="InterPro" id="IPR001647">
    <property type="entry name" value="HTH_TetR"/>
</dbReference>
<feature type="DNA-binding region" description="H-T-H motif" evidence="4">
    <location>
        <begin position="2"/>
        <end position="21"/>
    </location>
</feature>
<dbReference type="PANTHER" id="PTHR30055">
    <property type="entry name" value="HTH-TYPE TRANSCRIPTIONAL REGULATOR RUTR"/>
    <property type="match status" value="1"/>
</dbReference>
<dbReference type="Proteomes" id="UP001519295">
    <property type="component" value="Unassembled WGS sequence"/>
</dbReference>
<protein>
    <submittedName>
        <fullName evidence="6">AcrR family transcriptional regulator</fullName>
    </submittedName>
</protein>
<evidence type="ECO:0000256" key="1">
    <source>
        <dbReference type="ARBA" id="ARBA00023015"/>
    </source>
</evidence>
<comment type="caution">
    <text evidence="6">The sequence shown here is derived from an EMBL/GenBank/DDBJ whole genome shotgun (WGS) entry which is preliminary data.</text>
</comment>
<dbReference type="InterPro" id="IPR041347">
    <property type="entry name" value="MftR_C"/>
</dbReference>
<organism evidence="6 7">
    <name type="scientific">Pseudonocardia parietis</name>
    <dbReference type="NCBI Taxonomy" id="570936"/>
    <lineage>
        <taxon>Bacteria</taxon>
        <taxon>Bacillati</taxon>
        <taxon>Actinomycetota</taxon>
        <taxon>Actinomycetes</taxon>
        <taxon>Pseudonocardiales</taxon>
        <taxon>Pseudonocardiaceae</taxon>
        <taxon>Pseudonocardia</taxon>
    </lineage>
</organism>
<evidence type="ECO:0000313" key="7">
    <source>
        <dbReference type="Proteomes" id="UP001519295"/>
    </source>
</evidence>
<dbReference type="Pfam" id="PF17754">
    <property type="entry name" value="TetR_C_14"/>
    <property type="match status" value="1"/>
</dbReference>
<dbReference type="EMBL" id="JAGINU010000001">
    <property type="protein sequence ID" value="MBP2367671.1"/>
    <property type="molecule type" value="Genomic_DNA"/>
</dbReference>
<feature type="domain" description="HTH tetR-type" evidence="5">
    <location>
        <begin position="1"/>
        <end position="39"/>
    </location>
</feature>
<reference evidence="6 7" key="1">
    <citation type="submission" date="2021-03" db="EMBL/GenBank/DDBJ databases">
        <title>Sequencing the genomes of 1000 actinobacteria strains.</title>
        <authorList>
            <person name="Klenk H.-P."/>
        </authorList>
    </citation>
    <scope>NUCLEOTIDE SEQUENCE [LARGE SCALE GENOMIC DNA]</scope>
    <source>
        <strain evidence="6 7">DSM 45256</strain>
    </source>
</reference>
<accession>A0ABS4VUS8</accession>
<keyword evidence="1" id="KW-0805">Transcription regulation</keyword>
<gene>
    <name evidence="6" type="ORF">JOF36_003367</name>
</gene>
<dbReference type="InterPro" id="IPR050109">
    <property type="entry name" value="HTH-type_TetR-like_transc_reg"/>
</dbReference>
<evidence type="ECO:0000256" key="4">
    <source>
        <dbReference type="PROSITE-ProRule" id="PRU00335"/>
    </source>
</evidence>
<dbReference type="InterPro" id="IPR009057">
    <property type="entry name" value="Homeodomain-like_sf"/>
</dbReference>